<evidence type="ECO:0000313" key="3">
    <source>
        <dbReference type="Proteomes" id="UP001283361"/>
    </source>
</evidence>
<protein>
    <submittedName>
        <fullName evidence="2">Uncharacterized protein</fullName>
    </submittedName>
</protein>
<organism evidence="2 3">
    <name type="scientific">Elysia crispata</name>
    <name type="common">lettuce slug</name>
    <dbReference type="NCBI Taxonomy" id="231223"/>
    <lineage>
        <taxon>Eukaryota</taxon>
        <taxon>Metazoa</taxon>
        <taxon>Spiralia</taxon>
        <taxon>Lophotrochozoa</taxon>
        <taxon>Mollusca</taxon>
        <taxon>Gastropoda</taxon>
        <taxon>Heterobranchia</taxon>
        <taxon>Euthyneura</taxon>
        <taxon>Panpulmonata</taxon>
        <taxon>Sacoglossa</taxon>
        <taxon>Placobranchoidea</taxon>
        <taxon>Plakobranchidae</taxon>
        <taxon>Elysia</taxon>
    </lineage>
</organism>
<gene>
    <name evidence="2" type="ORF">RRG08_008018</name>
</gene>
<sequence>MGYKSWSNRQERLAQHSSNVPGVSNSAQSEMLKERILTQRPLTGVWASQGLRCEQSTVRADRSVYVITISSQAAGESGLNKSSLA</sequence>
<feature type="compositionally biased region" description="Polar residues" evidence="1">
    <location>
        <begin position="15"/>
        <end position="29"/>
    </location>
</feature>
<evidence type="ECO:0000313" key="2">
    <source>
        <dbReference type="EMBL" id="KAK3755443.1"/>
    </source>
</evidence>
<name>A0AAE0YRB2_9GAST</name>
<reference evidence="2" key="1">
    <citation type="journal article" date="2023" name="G3 (Bethesda)">
        <title>A reference genome for the long-term kleptoplast-retaining sea slug Elysia crispata morphotype clarki.</title>
        <authorList>
            <person name="Eastman K.E."/>
            <person name="Pendleton A.L."/>
            <person name="Shaikh M.A."/>
            <person name="Suttiyut T."/>
            <person name="Ogas R."/>
            <person name="Tomko P."/>
            <person name="Gavelis G."/>
            <person name="Widhalm J.R."/>
            <person name="Wisecaver J.H."/>
        </authorList>
    </citation>
    <scope>NUCLEOTIDE SEQUENCE</scope>
    <source>
        <strain evidence="2">ECLA1</strain>
    </source>
</reference>
<evidence type="ECO:0000256" key="1">
    <source>
        <dbReference type="SAM" id="MobiDB-lite"/>
    </source>
</evidence>
<dbReference type="EMBL" id="JAWDGP010005601">
    <property type="protein sequence ID" value="KAK3755443.1"/>
    <property type="molecule type" value="Genomic_DNA"/>
</dbReference>
<proteinExistence type="predicted"/>
<dbReference type="Proteomes" id="UP001283361">
    <property type="component" value="Unassembled WGS sequence"/>
</dbReference>
<dbReference type="AlphaFoldDB" id="A0AAE0YRB2"/>
<feature type="region of interest" description="Disordered" evidence="1">
    <location>
        <begin position="1"/>
        <end position="32"/>
    </location>
</feature>
<accession>A0AAE0YRB2</accession>
<keyword evidence="3" id="KW-1185">Reference proteome</keyword>
<comment type="caution">
    <text evidence="2">The sequence shown here is derived from an EMBL/GenBank/DDBJ whole genome shotgun (WGS) entry which is preliminary data.</text>
</comment>